<dbReference type="Pfam" id="PF02620">
    <property type="entry name" value="YceD"/>
    <property type="match status" value="1"/>
</dbReference>
<evidence type="ECO:0000256" key="4">
    <source>
        <dbReference type="ARBA" id="ARBA00022517"/>
    </source>
</evidence>
<dbReference type="KEGG" id="tbn:TBH_C1428"/>
<dbReference type="InterPro" id="IPR039255">
    <property type="entry name" value="YceD_bac"/>
</dbReference>
<dbReference type="AlphaFoldDB" id="A0A7U6GIP3"/>
<dbReference type="EMBL" id="AP012273">
    <property type="protein sequence ID" value="BAO44351.1"/>
    <property type="molecule type" value="Genomic_DNA"/>
</dbReference>
<organism evidence="6 7">
    <name type="scientific">Thiolapillus brandeum</name>
    <dbReference type="NCBI Taxonomy" id="1076588"/>
    <lineage>
        <taxon>Bacteria</taxon>
        <taxon>Pseudomonadati</taxon>
        <taxon>Pseudomonadota</taxon>
        <taxon>Gammaproteobacteria</taxon>
        <taxon>Chromatiales</taxon>
        <taxon>Sedimenticolaceae</taxon>
        <taxon>Thiolapillus</taxon>
    </lineage>
</organism>
<evidence type="ECO:0000313" key="6">
    <source>
        <dbReference type="EMBL" id="BAO44351.1"/>
    </source>
</evidence>
<evidence type="ECO:0000256" key="3">
    <source>
        <dbReference type="ARBA" id="ARBA00015716"/>
    </source>
</evidence>
<name>A0A7U6GIP3_9GAMM</name>
<dbReference type="InterPro" id="IPR003772">
    <property type="entry name" value="YceD"/>
</dbReference>
<proteinExistence type="inferred from homology"/>
<sequence>MSQHIPEPVDPRRLAEEGKTLSGSLSLASLPRLAALLRDATPQVLFDLHFGRDEYRRFTVDLGVKAPLTLECQRCLGDMQLDVDARTSLALVAGPMETEQLPKELDPLLLGEEEYLDIAALIEDELLLAIPSSPRHADADCSSHYFEEKQDLPAEQEQDNPFAVLAELRDSENHN</sequence>
<evidence type="ECO:0000313" key="7">
    <source>
        <dbReference type="Proteomes" id="UP000031631"/>
    </source>
</evidence>
<comment type="function">
    <text evidence="1">Plays a role in synthesis, processing and/or stability of 23S rRNA.</text>
</comment>
<evidence type="ECO:0000256" key="2">
    <source>
        <dbReference type="ARBA" id="ARBA00010740"/>
    </source>
</evidence>
<gene>
    <name evidence="6" type="ORF">TBH_C1428</name>
</gene>
<dbReference type="PANTHER" id="PTHR38099:SF1">
    <property type="entry name" value="LARGE RIBOSOMAL RNA SUBUNIT ACCUMULATION PROTEIN YCED"/>
    <property type="match status" value="1"/>
</dbReference>
<keyword evidence="7" id="KW-1185">Reference proteome</keyword>
<protein>
    <recommendedName>
        <fullName evidence="3">Large ribosomal RNA subunit accumulation protein YceD</fullName>
    </recommendedName>
    <alternativeName>
        <fullName evidence="5">23S rRNA accumulation protein YceD</fullName>
    </alternativeName>
</protein>
<accession>A0A7U6GIP3</accession>
<keyword evidence="4" id="KW-0690">Ribosome biogenesis</keyword>
<comment type="similarity">
    <text evidence="2">Belongs to the DUF177 domain family.</text>
</comment>
<dbReference type="GO" id="GO:0005829">
    <property type="term" value="C:cytosol"/>
    <property type="evidence" value="ECO:0007669"/>
    <property type="project" value="TreeGrafter"/>
</dbReference>
<dbReference type="RefSeq" id="WP_041067061.1">
    <property type="nucleotide sequence ID" value="NZ_AP012273.1"/>
</dbReference>
<dbReference type="Proteomes" id="UP000031631">
    <property type="component" value="Chromosome"/>
</dbReference>
<reference evidence="6 7" key="1">
    <citation type="journal article" date="2014" name="PLoS ONE">
        <title>Physiological and genomic features of a novel sulfur-oxidizing gammaproteobacterium belonging to a previously uncultivated symbiotic lineage isolated from a hydrothermal vent.</title>
        <authorList>
            <person name="Nunoura T."/>
            <person name="Takaki Y."/>
            <person name="Kazama H."/>
            <person name="Kakuta J."/>
            <person name="Shimamura S."/>
            <person name="Makita H."/>
            <person name="Hirai M."/>
            <person name="Miyazaki M."/>
            <person name="Takai K."/>
        </authorList>
    </citation>
    <scope>NUCLEOTIDE SEQUENCE [LARGE SCALE GENOMIC DNA]</scope>
    <source>
        <strain evidence="6 7">Hiromi1</strain>
    </source>
</reference>
<evidence type="ECO:0000256" key="5">
    <source>
        <dbReference type="ARBA" id="ARBA00031841"/>
    </source>
</evidence>
<dbReference type="PANTHER" id="PTHR38099">
    <property type="entry name" value="LARGE RIBOSOMAL RNA SUBUNIT ACCUMULATION PROTEIN YCED"/>
    <property type="match status" value="1"/>
</dbReference>
<dbReference type="GO" id="GO:0042254">
    <property type="term" value="P:ribosome biogenesis"/>
    <property type="evidence" value="ECO:0007669"/>
    <property type="project" value="UniProtKB-KW"/>
</dbReference>
<evidence type="ECO:0000256" key="1">
    <source>
        <dbReference type="ARBA" id="ARBA00002868"/>
    </source>
</evidence>